<evidence type="ECO:0000313" key="2">
    <source>
        <dbReference type="Proteomes" id="UP000198625"/>
    </source>
</evidence>
<organism evidence="1 2">
    <name type="scientific">Proteiniborus ethanoligenes</name>
    <dbReference type="NCBI Taxonomy" id="415015"/>
    <lineage>
        <taxon>Bacteria</taxon>
        <taxon>Bacillati</taxon>
        <taxon>Bacillota</taxon>
        <taxon>Clostridia</taxon>
        <taxon>Eubacteriales</taxon>
        <taxon>Proteiniborus</taxon>
    </lineage>
</organism>
<evidence type="ECO:0000313" key="1">
    <source>
        <dbReference type="EMBL" id="SDZ14207.1"/>
    </source>
</evidence>
<dbReference type="OrthoDB" id="1647584at2"/>
<keyword evidence="2" id="KW-1185">Reference proteome</keyword>
<sequence length="169" mass="20176">MVEIIKIYKEKFPSLRLIGKRYTDKDRDSFGSFSNKWNEWFEKGYFKTLEELGSLPENEGAYLGCMRCTDEFEYWIGMFFPEQTPVPEDYMYVDIPSGYVGICWIYGREDNGEIYGQEPHDICMSKIKDEGWKVENNAWVFERYNCPRFTTPDENGKIILDYCIYLRDE</sequence>
<dbReference type="InterPro" id="IPR011256">
    <property type="entry name" value="Reg_factor_effector_dom_sf"/>
</dbReference>
<dbReference type="Gene3D" id="3.20.80.10">
    <property type="entry name" value="Regulatory factor, effector binding domain"/>
    <property type="match status" value="1"/>
</dbReference>
<dbReference type="STRING" id="415015.SAMN05660462_02003"/>
<evidence type="ECO:0008006" key="3">
    <source>
        <dbReference type="Google" id="ProtNLM"/>
    </source>
</evidence>
<reference evidence="1 2" key="1">
    <citation type="submission" date="2016-10" db="EMBL/GenBank/DDBJ databases">
        <authorList>
            <person name="de Groot N.N."/>
        </authorList>
    </citation>
    <scope>NUCLEOTIDE SEQUENCE [LARGE SCALE GENOMIC DNA]</scope>
    <source>
        <strain evidence="1 2">DSM 21650</strain>
    </source>
</reference>
<dbReference type="SUPFAM" id="SSF55136">
    <property type="entry name" value="Probable bacterial effector-binding domain"/>
    <property type="match status" value="1"/>
</dbReference>
<dbReference type="Proteomes" id="UP000198625">
    <property type="component" value="Unassembled WGS sequence"/>
</dbReference>
<proteinExistence type="predicted"/>
<protein>
    <recommendedName>
        <fullName evidence="3">AraC family transcriptional regulator</fullName>
    </recommendedName>
</protein>
<accession>A0A1H3QLG8</accession>
<dbReference type="RefSeq" id="WP_091730606.1">
    <property type="nucleotide sequence ID" value="NZ_FNQE01000021.1"/>
</dbReference>
<dbReference type="EMBL" id="FNQE01000021">
    <property type="protein sequence ID" value="SDZ14207.1"/>
    <property type="molecule type" value="Genomic_DNA"/>
</dbReference>
<name>A0A1H3QLG8_9FIRM</name>
<gene>
    <name evidence="1" type="ORF">SAMN05660462_02003</name>
</gene>
<dbReference type="AlphaFoldDB" id="A0A1H3QLG8"/>